<dbReference type="PhylomeDB" id="B2JAI7"/>
<dbReference type="HOGENOM" id="CLU_103319_0_0_3"/>
<evidence type="ECO:0000313" key="2">
    <source>
        <dbReference type="EMBL" id="ACC84941.1"/>
    </source>
</evidence>
<reference evidence="3" key="1">
    <citation type="submission" date="2008-04" db="EMBL/GenBank/DDBJ databases">
        <title>Complete sequence of plasmid 1 of Nostoc punctiforme ATCC 29133.</title>
        <authorList>
            <consortium name="US DOE Joint Genome Institute"/>
            <person name="Copeland A."/>
            <person name="Lucas S."/>
            <person name="Lapidus A."/>
            <person name="Glavina del Rio T."/>
            <person name="Dalin E."/>
            <person name="Tice H."/>
            <person name="Pitluck S."/>
            <person name="Chain P."/>
            <person name="Malfatti S."/>
            <person name="Shin M."/>
            <person name="Vergez L."/>
            <person name="Schmutz J."/>
            <person name="Larimer F."/>
            <person name="Land M."/>
            <person name="Hauser L."/>
            <person name="Kyrpides N."/>
            <person name="Kim E."/>
            <person name="Meeks J.C."/>
            <person name="Elhai J."/>
            <person name="Campbell E.L."/>
            <person name="Thiel T."/>
            <person name="Longmire J."/>
            <person name="Potts M."/>
            <person name="Atlas R."/>
        </authorList>
    </citation>
    <scope>NUCLEOTIDE SEQUENCE [LARGE SCALE GENOMIC DNA]</scope>
    <source>
        <strain evidence="3">ATCC 29133 / PCC 73102</strain>
        <plasmid evidence="3">Plasmid pNPUN01</plasmid>
    </source>
</reference>
<proteinExistence type="predicted"/>
<keyword evidence="2" id="KW-0614">Plasmid</keyword>
<keyword evidence="1" id="KW-0175">Coiled coil</keyword>
<gene>
    <name evidence="2" type="ordered locus">Npun_AR058</name>
</gene>
<dbReference type="OrthoDB" id="516650at2"/>
<dbReference type="Proteomes" id="UP000001191">
    <property type="component" value="Plasmid pNPUN01"/>
</dbReference>
<evidence type="ECO:0000256" key="1">
    <source>
        <dbReference type="SAM" id="Coils"/>
    </source>
</evidence>
<name>B2JAI7_NOSP7</name>
<organism evidence="2 3">
    <name type="scientific">Nostoc punctiforme (strain ATCC 29133 / PCC 73102)</name>
    <dbReference type="NCBI Taxonomy" id="63737"/>
    <lineage>
        <taxon>Bacteria</taxon>
        <taxon>Bacillati</taxon>
        <taxon>Cyanobacteriota</taxon>
        <taxon>Cyanophyceae</taxon>
        <taxon>Nostocales</taxon>
        <taxon>Nostocaceae</taxon>
        <taxon>Nostoc</taxon>
    </lineage>
</organism>
<protein>
    <submittedName>
        <fullName evidence="2">Uncharacterized protein</fullName>
    </submittedName>
</protein>
<dbReference type="RefSeq" id="WP_012412962.1">
    <property type="nucleotide sequence ID" value="NC_010631.1"/>
</dbReference>
<evidence type="ECO:0000313" key="3">
    <source>
        <dbReference type="Proteomes" id="UP000001191"/>
    </source>
</evidence>
<keyword evidence="3" id="KW-1185">Reference proteome</keyword>
<geneLocation type="plasmid" evidence="2 3">
    <name>pNPUN01</name>
</geneLocation>
<sequence>MSKTGRNKKLASFNCDQRIWEQFIARCKSKGTTATATLLEFIKLYLDDSQDQLDAIGGNNLDKRLDSQIKASVEKYLVTSNNSNASPTNETIIAICERLDKLESEFSNESNGSNSNQTTVIDNLANLEQKIEKMTARMTQLAEAIIKIQDYLNNQQKRGQKSYYNNSSYPGHTPRMQPLTEEGLAKRLGVSPESVRKERINLPAPLFVAWCKAKDRAGLGWEFNENTGLYQPAS</sequence>
<dbReference type="EMBL" id="CP001038">
    <property type="protein sequence ID" value="ACC84941.1"/>
    <property type="molecule type" value="Genomic_DNA"/>
</dbReference>
<dbReference type="AlphaFoldDB" id="B2JAI7"/>
<feature type="coiled-coil region" evidence="1">
    <location>
        <begin position="117"/>
        <end position="144"/>
    </location>
</feature>
<accession>B2JAI7</accession>
<dbReference type="KEGG" id="npu:Npun_AR058"/>
<dbReference type="EnsemblBacteria" id="ACC84941">
    <property type="protein sequence ID" value="ACC84941"/>
    <property type="gene ID" value="Npun_AR058"/>
</dbReference>